<dbReference type="InterPro" id="IPR007274">
    <property type="entry name" value="Cop_transporter"/>
</dbReference>
<keyword evidence="7" id="KW-1185">Reference proteome</keyword>
<evidence type="ECO:0000256" key="3">
    <source>
        <dbReference type="ARBA" id="ARBA00023136"/>
    </source>
</evidence>
<gene>
    <name evidence="6" type="ORF">P8C59_006058</name>
</gene>
<evidence type="ECO:0000256" key="4">
    <source>
        <dbReference type="RuleBase" id="RU367022"/>
    </source>
</evidence>
<keyword evidence="4" id="KW-0187">Copper transport</keyword>
<dbReference type="Proteomes" id="UP001217918">
    <property type="component" value="Unassembled WGS sequence"/>
</dbReference>
<feature type="transmembrane region" description="Helical" evidence="4">
    <location>
        <begin position="148"/>
        <end position="174"/>
    </location>
</feature>
<comment type="caution">
    <text evidence="6">The sequence shown here is derived from an EMBL/GenBank/DDBJ whole genome shotgun (WGS) entry which is preliminary data.</text>
</comment>
<keyword evidence="4" id="KW-0406">Ion transport</keyword>
<keyword evidence="1 4" id="KW-0812">Transmembrane</keyword>
<dbReference type="GO" id="GO:0005375">
    <property type="term" value="F:copper ion transmembrane transporter activity"/>
    <property type="evidence" value="ECO:0007669"/>
    <property type="project" value="UniProtKB-UniRule"/>
</dbReference>
<keyword evidence="4" id="KW-0186">Copper</keyword>
<comment type="subcellular location">
    <subcellularLocation>
        <location evidence="4">Membrane</location>
        <topology evidence="4">Multi-pass membrane protein</topology>
    </subcellularLocation>
</comment>
<comment type="similarity">
    <text evidence="4">Belongs to the copper transporter (Ctr) (TC 1.A.56) family. SLC31A subfamily.</text>
</comment>
<dbReference type="PANTHER" id="PTHR12483">
    <property type="entry name" value="SOLUTE CARRIER FAMILY 31 COPPER TRANSPORTERS"/>
    <property type="match status" value="1"/>
</dbReference>
<evidence type="ECO:0000256" key="2">
    <source>
        <dbReference type="ARBA" id="ARBA00022989"/>
    </source>
</evidence>
<dbReference type="Pfam" id="PF04145">
    <property type="entry name" value="Ctr"/>
    <property type="match status" value="1"/>
</dbReference>
<evidence type="ECO:0000256" key="5">
    <source>
        <dbReference type="SAM" id="MobiDB-lite"/>
    </source>
</evidence>
<dbReference type="AlphaFoldDB" id="A0AAD9I7F3"/>
<accession>A0AAD9I7F3</accession>
<reference evidence="6" key="1">
    <citation type="journal article" date="2023" name="Mol. Plant Microbe Interact.">
        <title>Elucidating the Obligate Nature and Biological Capacity of an Invasive Fungal Corn Pathogen.</title>
        <authorList>
            <person name="MacCready J.S."/>
            <person name="Roggenkamp E.M."/>
            <person name="Gdanetz K."/>
            <person name="Chilvers M.I."/>
        </authorList>
    </citation>
    <scope>NUCLEOTIDE SEQUENCE</scope>
    <source>
        <strain evidence="6">PM02</strain>
    </source>
</reference>
<evidence type="ECO:0000313" key="7">
    <source>
        <dbReference type="Proteomes" id="UP001217918"/>
    </source>
</evidence>
<keyword evidence="4" id="KW-0813">Transport</keyword>
<protein>
    <recommendedName>
        <fullName evidence="4">Copper transport protein</fullName>
    </recommendedName>
</protein>
<evidence type="ECO:0000313" key="6">
    <source>
        <dbReference type="EMBL" id="KAK2071652.1"/>
    </source>
</evidence>
<proteinExistence type="inferred from homology"/>
<sequence length="199" mass="21277">MDSSSSAMPGMDMPGMDMSGSPDNTTTAAAGMTMVFFEDFTTPLFSLGFRPSTQGQYAGMCIFLIVLATAHRLVIAVRSALAATVWAAPAAAARQQQQRAAAHNKLDAAGDAGYLLHQEKAVADGAGRRFRAFFADQPFRVANETARAVFDVVIGGIGYLLMLAVMTMNVGYFLSRLRTVLGLAQALDVTWKKNLSVNE</sequence>
<dbReference type="GO" id="GO:0005886">
    <property type="term" value="C:plasma membrane"/>
    <property type="evidence" value="ECO:0007669"/>
    <property type="project" value="TreeGrafter"/>
</dbReference>
<keyword evidence="2 4" id="KW-1133">Transmembrane helix</keyword>
<organism evidence="6 7">
    <name type="scientific">Phyllachora maydis</name>
    <dbReference type="NCBI Taxonomy" id="1825666"/>
    <lineage>
        <taxon>Eukaryota</taxon>
        <taxon>Fungi</taxon>
        <taxon>Dikarya</taxon>
        <taxon>Ascomycota</taxon>
        <taxon>Pezizomycotina</taxon>
        <taxon>Sordariomycetes</taxon>
        <taxon>Sordariomycetidae</taxon>
        <taxon>Phyllachorales</taxon>
        <taxon>Phyllachoraceae</taxon>
        <taxon>Phyllachora</taxon>
    </lineage>
</organism>
<dbReference type="EMBL" id="JAQQPM010000005">
    <property type="protein sequence ID" value="KAK2071652.1"/>
    <property type="molecule type" value="Genomic_DNA"/>
</dbReference>
<keyword evidence="3 4" id="KW-0472">Membrane</keyword>
<evidence type="ECO:0000256" key="1">
    <source>
        <dbReference type="ARBA" id="ARBA00022692"/>
    </source>
</evidence>
<feature type="region of interest" description="Disordered" evidence="5">
    <location>
        <begin position="1"/>
        <end position="21"/>
    </location>
</feature>
<feature type="transmembrane region" description="Helical" evidence="4">
    <location>
        <begin position="57"/>
        <end position="75"/>
    </location>
</feature>
<dbReference type="PANTHER" id="PTHR12483:SF120">
    <property type="entry name" value="HIGH-AFFINITY COPPER TRANSPORTER CTRA2"/>
    <property type="match status" value="1"/>
</dbReference>
<name>A0AAD9I7F3_9PEZI</name>